<evidence type="ECO:0000259" key="9">
    <source>
        <dbReference type="Pfam" id="PF00370"/>
    </source>
</evidence>
<dbReference type="InterPro" id="IPR018485">
    <property type="entry name" value="FGGY_C"/>
</dbReference>
<evidence type="ECO:0000256" key="6">
    <source>
        <dbReference type="ARBA" id="ARBA00023277"/>
    </source>
</evidence>
<organism evidence="11 12">
    <name type="scientific">Tichowtungia aerotolerans</name>
    <dbReference type="NCBI Taxonomy" id="2697043"/>
    <lineage>
        <taxon>Bacteria</taxon>
        <taxon>Pseudomonadati</taxon>
        <taxon>Kiritimatiellota</taxon>
        <taxon>Tichowtungiia</taxon>
        <taxon>Tichowtungiales</taxon>
        <taxon>Tichowtungiaceae</taxon>
        <taxon>Tichowtungia</taxon>
    </lineage>
</organism>
<reference evidence="11 12" key="1">
    <citation type="submission" date="2020-01" db="EMBL/GenBank/DDBJ databases">
        <title>Ponticoccus aerotolerans gen. nov., sp. nov., an anaerobic bacterium and proposal of Ponticoccusceae fam. nov., Ponticoccusles ord. nov. and Ponticoccuse classis nov. in the phylum Kiritimatiellaeota.</title>
        <authorList>
            <person name="Zhou L.Y."/>
            <person name="Du Z.J."/>
        </authorList>
    </citation>
    <scope>NUCLEOTIDE SEQUENCE [LARGE SCALE GENOMIC DNA]</scope>
    <source>
        <strain evidence="11 12">S-5007</strain>
    </source>
</reference>
<keyword evidence="5 8" id="KW-0054">Arabinose catabolism</keyword>
<dbReference type="InterPro" id="IPR005929">
    <property type="entry name" value="Ribulokinase"/>
</dbReference>
<dbReference type="InterPro" id="IPR018484">
    <property type="entry name" value="FGGY_N"/>
</dbReference>
<dbReference type="GO" id="GO:0005737">
    <property type="term" value="C:cytoplasm"/>
    <property type="evidence" value="ECO:0007669"/>
    <property type="project" value="TreeGrafter"/>
</dbReference>
<dbReference type="InterPro" id="IPR000577">
    <property type="entry name" value="Carb_kinase_FGGY"/>
</dbReference>
<dbReference type="GO" id="GO:0005524">
    <property type="term" value="F:ATP binding"/>
    <property type="evidence" value="ECO:0007669"/>
    <property type="project" value="UniProtKB-UniRule"/>
</dbReference>
<evidence type="ECO:0000256" key="2">
    <source>
        <dbReference type="ARBA" id="ARBA00022741"/>
    </source>
</evidence>
<dbReference type="KEGG" id="taer:GT409_08115"/>
<dbReference type="PROSITE" id="PS00445">
    <property type="entry name" value="FGGY_KINASES_2"/>
    <property type="match status" value="1"/>
</dbReference>
<accession>A0A6P1M3J9</accession>
<dbReference type="EMBL" id="CP047593">
    <property type="protein sequence ID" value="QHI69419.1"/>
    <property type="molecule type" value="Genomic_DNA"/>
</dbReference>
<evidence type="ECO:0000313" key="11">
    <source>
        <dbReference type="EMBL" id="QHI69419.1"/>
    </source>
</evidence>
<dbReference type="AlphaFoldDB" id="A0A6P1M3J9"/>
<dbReference type="GO" id="GO:0019569">
    <property type="term" value="P:L-arabinose catabolic process to D-xylulose 5-phosphate"/>
    <property type="evidence" value="ECO:0007669"/>
    <property type="project" value="UniProtKB-UniPathway"/>
</dbReference>
<dbReference type="NCBIfam" id="TIGR01234">
    <property type="entry name" value="L-ribulokinase"/>
    <property type="match status" value="1"/>
</dbReference>
<comment type="similarity">
    <text evidence="8">Belongs to the ribulokinase family.</text>
</comment>
<comment type="catalytic activity">
    <reaction evidence="8">
        <text>L-ribulose + ATP = L-ribulose 5-phosphate + ADP + H(+)</text>
        <dbReference type="Rhea" id="RHEA:22072"/>
        <dbReference type="ChEBI" id="CHEBI:15378"/>
        <dbReference type="ChEBI" id="CHEBI:16880"/>
        <dbReference type="ChEBI" id="CHEBI:30616"/>
        <dbReference type="ChEBI" id="CHEBI:58226"/>
        <dbReference type="ChEBI" id="CHEBI:456216"/>
        <dbReference type="EC" id="2.7.1.16"/>
    </reaction>
</comment>
<dbReference type="UniPathway" id="UPA00145">
    <property type="reaction ID" value="UER00566"/>
</dbReference>
<proteinExistence type="inferred from homology"/>
<dbReference type="PIRSF" id="PIRSF000538">
    <property type="entry name" value="GlpK"/>
    <property type="match status" value="1"/>
</dbReference>
<dbReference type="SUPFAM" id="SSF53067">
    <property type="entry name" value="Actin-like ATPase domain"/>
    <property type="match status" value="2"/>
</dbReference>
<keyword evidence="2" id="KW-0547">Nucleotide-binding</keyword>
<dbReference type="NCBIfam" id="NF003154">
    <property type="entry name" value="PRK04123.1"/>
    <property type="match status" value="1"/>
</dbReference>
<dbReference type="RefSeq" id="WP_160628601.1">
    <property type="nucleotide sequence ID" value="NZ_CP047593.1"/>
</dbReference>
<keyword evidence="12" id="KW-1185">Reference proteome</keyword>
<dbReference type="PANTHER" id="PTHR43435">
    <property type="entry name" value="RIBULOKINASE"/>
    <property type="match status" value="1"/>
</dbReference>
<name>A0A6P1M3J9_9BACT</name>
<feature type="domain" description="Carbohydrate kinase FGGY C-terminal" evidence="10">
    <location>
        <begin position="287"/>
        <end position="471"/>
    </location>
</feature>
<dbReference type="GO" id="GO:0008741">
    <property type="term" value="F:ribulokinase activity"/>
    <property type="evidence" value="ECO:0007669"/>
    <property type="project" value="UniProtKB-UniRule"/>
</dbReference>
<dbReference type="Proteomes" id="UP000464954">
    <property type="component" value="Chromosome"/>
</dbReference>
<keyword evidence="1 8" id="KW-0808">Transferase</keyword>
<dbReference type="Pfam" id="PF00370">
    <property type="entry name" value="FGGY_N"/>
    <property type="match status" value="1"/>
</dbReference>
<dbReference type="Pfam" id="PF02782">
    <property type="entry name" value="FGGY_C"/>
    <property type="match status" value="1"/>
</dbReference>
<feature type="domain" description="Carbohydrate kinase FGGY N-terminal" evidence="9">
    <location>
        <begin position="4"/>
        <end position="274"/>
    </location>
</feature>
<dbReference type="GO" id="GO:0019150">
    <property type="term" value="F:D-ribulokinase activity"/>
    <property type="evidence" value="ECO:0007669"/>
    <property type="project" value="TreeGrafter"/>
</dbReference>
<dbReference type="EC" id="2.7.1.16" evidence="7 8"/>
<evidence type="ECO:0000313" key="12">
    <source>
        <dbReference type="Proteomes" id="UP000464954"/>
    </source>
</evidence>
<evidence type="ECO:0000256" key="4">
    <source>
        <dbReference type="ARBA" id="ARBA00022840"/>
    </source>
</evidence>
<evidence type="ECO:0000256" key="8">
    <source>
        <dbReference type="RuleBase" id="RU003455"/>
    </source>
</evidence>
<keyword evidence="4" id="KW-0067">ATP-binding</keyword>
<dbReference type="CDD" id="cd07781">
    <property type="entry name" value="ASKHA_NBD_FGGY_L-RBK"/>
    <property type="match status" value="1"/>
</dbReference>
<keyword evidence="6 8" id="KW-0119">Carbohydrate metabolism</keyword>
<comment type="pathway">
    <text evidence="8">Carbohydrate degradation; L-arabinose degradation via L-ribulose; D-xylulose 5-phosphate from L-arabinose (bacterial route): step 2/3.</text>
</comment>
<evidence type="ECO:0000256" key="1">
    <source>
        <dbReference type="ARBA" id="ARBA00022679"/>
    </source>
</evidence>
<sequence length="538" mass="57874">MNRYALGLDYGTESVRALIVDCETGAEIAEATYTYAHGVMTDTLPGSGQKLPPEFALQCPADYRNGALTVIREVLKAVDGDQIIGIGIDFTACTVLPIKQDGTPLCELDKFKDNPQAWVKLWKHHAAQPQADRVNEIAHARGEKFLDYYSGIISSEWLIPKCWETLEKAPEVYEAADLFIEAGDWIIQQITGSFSRNACAAGYKGLWSEELGNPSEEFLTALDPKLAGLNGKIIDRIVAAGEEAGVVSEAFAAESGLKAGTPVSAAIIDAHSGVPGMGVSDAGPLCMIMGTSGCHMLPSNDLHLFNGYAGVVKDGIMPGFYGYESGQAAVGDIYGWFAKTFMETPILEIESKAAELKPGESGLVALDWMNGNRSVLMNTNLSGTILGLTLASKPEEVYRALIEATAFGTKIIVDSYLDNNVPVTELVACGGLIRFDLVMQTFADVLELPVKTAASGQAVALGSAIFGAVAAGSSRGGFDTVTEAVEKMTQPFTRTFTPNPEASNVYRELFSIYKRCHDFFGQEEPQLMKKLKQIKSRS</sequence>
<evidence type="ECO:0000256" key="3">
    <source>
        <dbReference type="ARBA" id="ARBA00022777"/>
    </source>
</evidence>
<protein>
    <recommendedName>
        <fullName evidence="7 8">Ribulokinase</fullName>
        <ecNumber evidence="7 8">2.7.1.16</ecNumber>
    </recommendedName>
</protein>
<evidence type="ECO:0000256" key="5">
    <source>
        <dbReference type="ARBA" id="ARBA00022935"/>
    </source>
</evidence>
<evidence type="ECO:0000256" key="7">
    <source>
        <dbReference type="NCBIfam" id="TIGR01234"/>
    </source>
</evidence>
<dbReference type="InterPro" id="IPR018483">
    <property type="entry name" value="Carb_kinase_FGGY_CS"/>
</dbReference>
<keyword evidence="3 8" id="KW-0418">Kinase</keyword>
<evidence type="ECO:0000259" key="10">
    <source>
        <dbReference type="Pfam" id="PF02782"/>
    </source>
</evidence>
<gene>
    <name evidence="11" type="ORF">GT409_08115</name>
</gene>
<dbReference type="Gene3D" id="3.30.420.40">
    <property type="match status" value="2"/>
</dbReference>
<dbReference type="InterPro" id="IPR043129">
    <property type="entry name" value="ATPase_NBD"/>
</dbReference>
<dbReference type="PANTHER" id="PTHR43435:SF4">
    <property type="entry name" value="FGGY CARBOHYDRATE KINASE DOMAIN-CONTAINING PROTEIN"/>
    <property type="match status" value="1"/>
</dbReference>